<dbReference type="Pfam" id="PF04773">
    <property type="entry name" value="FecR"/>
    <property type="match status" value="1"/>
</dbReference>
<dbReference type="PANTHER" id="PTHR30273">
    <property type="entry name" value="PERIPLASMIC SIGNAL SENSOR AND SIGMA FACTOR ACTIVATOR FECR-RELATED"/>
    <property type="match status" value="1"/>
</dbReference>
<dbReference type="Gene3D" id="3.55.50.30">
    <property type="match status" value="1"/>
</dbReference>
<keyword evidence="1" id="KW-1133">Transmembrane helix</keyword>
<proteinExistence type="predicted"/>
<protein>
    <submittedName>
        <fullName evidence="4">FecR family protein</fullName>
    </submittedName>
</protein>
<dbReference type="RefSeq" id="WP_345032474.1">
    <property type="nucleotide sequence ID" value="NZ_BAABEY010000036.1"/>
</dbReference>
<keyword evidence="1" id="KW-0812">Transmembrane</keyword>
<dbReference type="Proteomes" id="UP001501508">
    <property type="component" value="Unassembled WGS sequence"/>
</dbReference>
<feature type="domain" description="Protein FecR C-terminal" evidence="3">
    <location>
        <begin position="279"/>
        <end position="345"/>
    </location>
</feature>
<keyword evidence="1" id="KW-0472">Membrane</keyword>
<evidence type="ECO:0000313" key="5">
    <source>
        <dbReference type="Proteomes" id="UP001501508"/>
    </source>
</evidence>
<evidence type="ECO:0000259" key="3">
    <source>
        <dbReference type="Pfam" id="PF16344"/>
    </source>
</evidence>
<comment type="caution">
    <text evidence="4">The sequence shown here is derived from an EMBL/GenBank/DDBJ whole genome shotgun (WGS) entry which is preliminary data.</text>
</comment>
<accession>A0ABP8MB00</accession>
<dbReference type="Pfam" id="PF16344">
    <property type="entry name" value="FecR_C"/>
    <property type="match status" value="1"/>
</dbReference>
<dbReference type="InterPro" id="IPR012373">
    <property type="entry name" value="Ferrdict_sens_TM"/>
</dbReference>
<organism evidence="4 5">
    <name type="scientific">Ravibacter arvi</name>
    <dbReference type="NCBI Taxonomy" id="2051041"/>
    <lineage>
        <taxon>Bacteria</taxon>
        <taxon>Pseudomonadati</taxon>
        <taxon>Bacteroidota</taxon>
        <taxon>Cytophagia</taxon>
        <taxon>Cytophagales</taxon>
        <taxon>Spirosomataceae</taxon>
        <taxon>Ravibacter</taxon>
    </lineage>
</organism>
<evidence type="ECO:0000256" key="1">
    <source>
        <dbReference type="SAM" id="Phobius"/>
    </source>
</evidence>
<gene>
    <name evidence="4" type="ORF">GCM10023091_39750</name>
</gene>
<evidence type="ECO:0000259" key="2">
    <source>
        <dbReference type="Pfam" id="PF04773"/>
    </source>
</evidence>
<feature type="domain" description="FecR protein" evidence="2">
    <location>
        <begin position="139"/>
        <end position="226"/>
    </location>
</feature>
<evidence type="ECO:0000313" key="4">
    <source>
        <dbReference type="EMBL" id="GAA4446511.1"/>
    </source>
</evidence>
<keyword evidence="5" id="KW-1185">Reference proteome</keyword>
<feature type="transmembrane region" description="Helical" evidence="1">
    <location>
        <begin position="93"/>
        <end position="113"/>
    </location>
</feature>
<sequence>MDYYQYKAEDFASEDYFKNWVNAPDPESDRFWSDFLKEFPEKYYDFHEGRRLVESLSAVYESSAGTEEGSARIWERLDRAINEPPFYQLIRRFYPWLAAACLLMALGCFAYFYQGAQQRSGTPVNAVAATGTTYDNPGNATRLVRLPDGSEVSIDSGSRLEYREIDGVRAATLHGGAFFKVVRQAGKTFEVSAGGVKTTVLGTSFRIRAYDKDQNVTVEVRSGKVRVSHERDELQKGNSIVLAPNQKAVFSKESQSFRKDVADPDSMFPEGTEVRNAIYIFDDAPVEKVFEAIESQYDVEIIYDRTLMKDCRLKINLEDESLNRKLDVISLALGIAYEKNGRKIVFEKRGCQ</sequence>
<name>A0ABP8MB00_9BACT</name>
<dbReference type="Gene3D" id="2.60.120.1440">
    <property type="match status" value="1"/>
</dbReference>
<dbReference type="EMBL" id="BAABEY010000036">
    <property type="protein sequence ID" value="GAA4446511.1"/>
    <property type="molecule type" value="Genomic_DNA"/>
</dbReference>
<dbReference type="PANTHER" id="PTHR30273:SF2">
    <property type="entry name" value="PROTEIN FECR"/>
    <property type="match status" value="1"/>
</dbReference>
<reference evidence="5" key="1">
    <citation type="journal article" date="2019" name="Int. J. Syst. Evol. Microbiol.">
        <title>The Global Catalogue of Microorganisms (GCM) 10K type strain sequencing project: providing services to taxonomists for standard genome sequencing and annotation.</title>
        <authorList>
            <consortium name="The Broad Institute Genomics Platform"/>
            <consortium name="The Broad Institute Genome Sequencing Center for Infectious Disease"/>
            <person name="Wu L."/>
            <person name="Ma J."/>
        </authorList>
    </citation>
    <scope>NUCLEOTIDE SEQUENCE [LARGE SCALE GENOMIC DNA]</scope>
    <source>
        <strain evidence="5">JCM 31920</strain>
    </source>
</reference>
<dbReference type="InterPro" id="IPR032508">
    <property type="entry name" value="FecR_C"/>
</dbReference>
<dbReference type="PIRSF" id="PIRSF018266">
    <property type="entry name" value="FecR"/>
    <property type="match status" value="1"/>
</dbReference>
<dbReference type="InterPro" id="IPR006860">
    <property type="entry name" value="FecR"/>
</dbReference>